<dbReference type="EMBL" id="JACHMV010000001">
    <property type="protein sequence ID" value="MBB4773753.1"/>
    <property type="molecule type" value="Genomic_DNA"/>
</dbReference>
<evidence type="ECO:0000256" key="1">
    <source>
        <dbReference type="SAM" id="MobiDB-lite"/>
    </source>
</evidence>
<reference evidence="2 3" key="1">
    <citation type="submission" date="2020-08" db="EMBL/GenBank/DDBJ databases">
        <title>Sequencing the genomes of 1000 actinobacteria strains.</title>
        <authorList>
            <person name="Klenk H.-P."/>
        </authorList>
    </citation>
    <scope>NUCLEOTIDE SEQUENCE [LARGE SCALE GENOMIC DNA]</scope>
    <source>
        <strain evidence="2 3">DSM 44772</strain>
    </source>
</reference>
<gene>
    <name evidence="2" type="ORF">F4557_002171</name>
</gene>
<dbReference type="RefSeq" id="WP_184882037.1">
    <property type="nucleotide sequence ID" value="NZ_BAAAHD010000023.1"/>
</dbReference>
<name>A0A7W7MWK6_9ACTN</name>
<comment type="caution">
    <text evidence="2">The sequence shown here is derived from an EMBL/GenBank/DDBJ whole genome shotgun (WGS) entry which is preliminary data.</text>
</comment>
<accession>A0A7W7MWK6</accession>
<evidence type="ECO:0000313" key="2">
    <source>
        <dbReference type="EMBL" id="MBB4773753.1"/>
    </source>
</evidence>
<sequence>MPYTSFRGRTDSGDAAKPVKPATAPGGPPVPGENQTRRPAPDGEQDGDVKPER</sequence>
<proteinExistence type="predicted"/>
<protein>
    <submittedName>
        <fullName evidence="2">Uncharacterized protein</fullName>
    </submittedName>
</protein>
<organism evidence="2 3">
    <name type="scientific">Actinomadura livida</name>
    <dbReference type="NCBI Taxonomy" id="79909"/>
    <lineage>
        <taxon>Bacteria</taxon>
        <taxon>Bacillati</taxon>
        <taxon>Actinomycetota</taxon>
        <taxon>Actinomycetes</taxon>
        <taxon>Streptosporangiales</taxon>
        <taxon>Thermomonosporaceae</taxon>
        <taxon>Actinomadura</taxon>
    </lineage>
</organism>
<evidence type="ECO:0000313" key="3">
    <source>
        <dbReference type="Proteomes" id="UP000549343"/>
    </source>
</evidence>
<feature type="compositionally biased region" description="Low complexity" evidence="1">
    <location>
        <begin position="15"/>
        <end position="25"/>
    </location>
</feature>
<dbReference type="AlphaFoldDB" id="A0A7W7MWK6"/>
<feature type="compositionally biased region" description="Basic and acidic residues" evidence="1">
    <location>
        <begin position="35"/>
        <end position="53"/>
    </location>
</feature>
<dbReference type="Proteomes" id="UP000549343">
    <property type="component" value="Unassembled WGS sequence"/>
</dbReference>
<feature type="region of interest" description="Disordered" evidence="1">
    <location>
        <begin position="1"/>
        <end position="53"/>
    </location>
</feature>